<sequence>MTCDISITLMVIIVEITSGQDAFSDIKHIVRINTQNPGECGTEYELITNTE</sequence>
<keyword evidence="2" id="KW-1185">Reference proteome</keyword>
<dbReference type="Proteomes" id="UP000789375">
    <property type="component" value="Unassembled WGS sequence"/>
</dbReference>
<reference evidence="1" key="1">
    <citation type="submission" date="2021-06" db="EMBL/GenBank/DDBJ databases">
        <authorList>
            <person name="Kallberg Y."/>
            <person name="Tangrot J."/>
            <person name="Rosling A."/>
        </authorList>
    </citation>
    <scope>NUCLEOTIDE SEQUENCE</scope>
    <source>
        <strain evidence="1">87-6 pot B 2015</strain>
    </source>
</reference>
<evidence type="ECO:0000313" key="1">
    <source>
        <dbReference type="EMBL" id="CAG8624735.1"/>
    </source>
</evidence>
<proteinExistence type="predicted"/>
<comment type="caution">
    <text evidence="1">The sequence shown here is derived from an EMBL/GenBank/DDBJ whole genome shotgun (WGS) entry which is preliminary data.</text>
</comment>
<organism evidence="1 2">
    <name type="scientific">Funneliformis mosseae</name>
    <name type="common">Endomycorrhizal fungus</name>
    <name type="synonym">Glomus mosseae</name>
    <dbReference type="NCBI Taxonomy" id="27381"/>
    <lineage>
        <taxon>Eukaryota</taxon>
        <taxon>Fungi</taxon>
        <taxon>Fungi incertae sedis</taxon>
        <taxon>Mucoromycota</taxon>
        <taxon>Glomeromycotina</taxon>
        <taxon>Glomeromycetes</taxon>
        <taxon>Glomerales</taxon>
        <taxon>Glomeraceae</taxon>
        <taxon>Funneliformis</taxon>
    </lineage>
</organism>
<evidence type="ECO:0000313" key="2">
    <source>
        <dbReference type="Proteomes" id="UP000789375"/>
    </source>
</evidence>
<protein>
    <submittedName>
        <fullName evidence="1">285_t:CDS:1</fullName>
    </submittedName>
</protein>
<dbReference type="EMBL" id="CAJVPP010003248">
    <property type="protein sequence ID" value="CAG8624735.1"/>
    <property type="molecule type" value="Genomic_DNA"/>
</dbReference>
<name>A0A9N9D6Y4_FUNMO</name>
<dbReference type="AlphaFoldDB" id="A0A9N9D6Y4"/>
<accession>A0A9N9D6Y4</accession>
<gene>
    <name evidence="1" type="ORF">FMOSSE_LOCUS10174</name>
</gene>